<name>A0A0A9FED4_ARUDO</name>
<proteinExistence type="predicted"/>
<protein>
    <submittedName>
        <fullName evidence="1">Uncharacterized protein</fullName>
    </submittedName>
</protein>
<sequence>MGLLNFCFGGTL</sequence>
<dbReference type="EMBL" id="GBRH01186481">
    <property type="protein sequence ID" value="JAE11415.1"/>
    <property type="molecule type" value="Transcribed_RNA"/>
</dbReference>
<reference evidence="1" key="1">
    <citation type="submission" date="2014-09" db="EMBL/GenBank/DDBJ databases">
        <authorList>
            <person name="Magalhaes I.L.F."/>
            <person name="Oliveira U."/>
            <person name="Santos F.R."/>
            <person name="Vidigal T.H.D.A."/>
            <person name="Brescovit A.D."/>
            <person name="Santos A.J."/>
        </authorList>
    </citation>
    <scope>NUCLEOTIDE SEQUENCE</scope>
    <source>
        <tissue evidence="1">Shoot tissue taken approximately 20 cm above the soil surface</tissue>
    </source>
</reference>
<organism evidence="1">
    <name type="scientific">Arundo donax</name>
    <name type="common">Giant reed</name>
    <name type="synonym">Donax arundinaceus</name>
    <dbReference type="NCBI Taxonomy" id="35708"/>
    <lineage>
        <taxon>Eukaryota</taxon>
        <taxon>Viridiplantae</taxon>
        <taxon>Streptophyta</taxon>
        <taxon>Embryophyta</taxon>
        <taxon>Tracheophyta</taxon>
        <taxon>Spermatophyta</taxon>
        <taxon>Magnoliopsida</taxon>
        <taxon>Liliopsida</taxon>
        <taxon>Poales</taxon>
        <taxon>Poaceae</taxon>
        <taxon>PACMAD clade</taxon>
        <taxon>Arundinoideae</taxon>
        <taxon>Arundineae</taxon>
        <taxon>Arundo</taxon>
    </lineage>
</organism>
<reference evidence="1" key="2">
    <citation type="journal article" date="2015" name="Data Brief">
        <title>Shoot transcriptome of the giant reed, Arundo donax.</title>
        <authorList>
            <person name="Barrero R.A."/>
            <person name="Guerrero F.D."/>
            <person name="Moolhuijzen P."/>
            <person name="Goolsby J.A."/>
            <person name="Tidwell J."/>
            <person name="Bellgard S.E."/>
            <person name="Bellgard M.I."/>
        </authorList>
    </citation>
    <scope>NUCLEOTIDE SEQUENCE</scope>
    <source>
        <tissue evidence="1">Shoot tissue taken approximately 20 cm above the soil surface</tissue>
    </source>
</reference>
<evidence type="ECO:0000313" key="1">
    <source>
        <dbReference type="EMBL" id="JAE11415.1"/>
    </source>
</evidence>
<accession>A0A0A9FED4</accession>